<organism evidence="2 3">
    <name type="scientific">Arabis alpina</name>
    <name type="common">Alpine rock-cress</name>
    <dbReference type="NCBI Taxonomy" id="50452"/>
    <lineage>
        <taxon>Eukaryota</taxon>
        <taxon>Viridiplantae</taxon>
        <taxon>Streptophyta</taxon>
        <taxon>Embryophyta</taxon>
        <taxon>Tracheophyta</taxon>
        <taxon>Spermatophyta</taxon>
        <taxon>Magnoliopsida</taxon>
        <taxon>eudicotyledons</taxon>
        <taxon>Gunneridae</taxon>
        <taxon>Pentapetalae</taxon>
        <taxon>rosids</taxon>
        <taxon>malvids</taxon>
        <taxon>Brassicales</taxon>
        <taxon>Brassicaceae</taxon>
        <taxon>Arabideae</taxon>
        <taxon>Arabis</taxon>
    </lineage>
</organism>
<gene>
    <name evidence="2" type="ordered locus">AALP_Aa8g172100</name>
</gene>
<evidence type="ECO:0000256" key="1">
    <source>
        <dbReference type="SAM" id="Phobius"/>
    </source>
</evidence>
<dbReference type="Gramene" id="KFK25864">
    <property type="protein sequence ID" value="KFK25864"/>
    <property type="gene ID" value="AALP_AA8G172100"/>
</dbReference>
<keyword evidence="1" id="KW-0812">Transmembrane</keyword>
<name>A0A087G7L2_ARAAL</name>
<keyword evidence="1" id="KW-1133">Transmembrane helix</keyword>
<proteinExistence type="predicted"/>
<keyword evidence="1" id="KW-0472">Membrane</keyword>
<dbReference type="EMBL" id="CM002876">
    <property type="protein sequence ID" value="KFK25864.1"/>
    <property type="molecule type" value="Genomic_DNA"/>
</dbReference>
<keyword evidence="3" id="KW-1185">Reference proteome</keyword>
<feature type="transmembrane region" description="Helical" evidence="1">
    <location>
        <begin position="81"/>
        <end position="108"/>
    </location>
</feature>
<dbReference type="Proteomes" id="UP000029120">
    <property type="component" value="Chromosome 8"/>
</dbReference>
<reference evidence="3" key="1">
    <citation type="journal article" date="2015" name="Nat. Plants">
        <title>Genome expansion of Arabis alpina linked with retrotransposition and reduced symmetric DNA methylation.</title>
        <authorList>
            <person name="Willing E.M."/>
            <person name="Rawat V."/>
            <person name="Mandakova T."/>
            <person name="Maumus F."/>
            <person name="James G.V."/>
            <person name="Nordstroem K.J."/>
            <person name="Becker C."/>
            <person name="Warthmann N."/>
            <person name="Chica C."/>
            <person name="Szarzynska B."/>
            <person name="Zytnicki M."/>
            <person name="Albani M.C."/>
            <person name="Kiefer C."/>
            <person name="Bergonzi S."/>
            <person name="Castaings L."/>
            <person name="Mateos J.L."/>
            <person name="Berns M.C."/>
            <person name="Bujdoso N."/>
            <person name="Piofczyk T."/>
            <person name="de Lorenzo L."/>
            <person name="Barrero-Sicilia C."/>
            <person name="Mateos I."/>
            <person name="Piednoel M."/>
            <person name="Hagmann J."/>
            <person name="Chen-Min-Tao R."/>
            <person name="Iglesias-Fernandez R."/>
            <person name="Schuster S.C."/>
            <person name="Alonso-Blanco C."/>
            <person name="Roudier F."/>
            <person name="Carbonero P."/>
            <person name="Paz-Ares J."/>
            <person name="Davis S.J."/>
            <person name="Pecinka A."/>
            <person name="Quesneville H."/>
            <person name="Colot V."/>
            <person name="Lysak M.A."/>
            <person name="Weigel D."/>
            <person name="Coupland G."/>
            <person name="Schneeberger K."/>
        </authorList>
    </citation>
    <scope>NUCLEOTIDE SEQUENCE [LARGE SCALE GENOMIC DNA]</scope>
    <source>
        <strain evidence="3">cv. Pajares</strain>
    </source>
</reference>
<accession>A0A087G7L2</accession>
<dbReference type="eggNOG" id="KOG4200">
    <property type="taxonomic scope" value="Eukaryota"/>
</dbReference>
<protein>
    <submittedName>
        <fullName evidence="2">Uncharacterized protein</fullName>
    </submittedName>
</protein>
<dbReference type="AlphaFoldDB" id="A0A087G7L2"/>
<evidence type="ECO:0000313" key="3">
    <source>
        <dbReference type="Proteomes" id="UP000029120"/>
    </source>
</evidence>
<feature type="transmembrane region" description="Helical" evidence="1">
    <location>
        <begin position="18"/>
        <end position="45"/>
    </location>
</feature>
<dbReference type="OrthoDB" id="3990054at2759"/>
<sequence>MKDQDNDLKIPEPLRADWFMVLVTIQADLIYNALVVLTSPLLLLYRSYRRAASTVSAAEKAVKRAPSRITSGAAWAVRRTWFGLMGACHVSMVMVVAVILAAVVGFGMKNWFISVESRASIFERRANCEIKPTFWFSKRSTNIENRCINAPREMAKNKSSESDSDSPCTNSVIASIIRSRDPYKLETAMD</sequence>
<evidence type="ECO:0000313" key="2">
    <source>
        <dbReference type="EMBL" id="KFK25864.1"/>
    </source>
</evidence>